<evidence type="ECO:0000256" key="3">
    <source>
        <dbReference type="SAM" id="SignalP"/>
    </source>
</evidence>
<reference evidence="4 5" key="1">
    <citation type="submission" date="2009-11" db="EMBL/GenBank/DDBJ databases">
        <title>Annotation of Allomyces macrogynus ATCC 38327.</title>
        <authorList>
            <consortium name="The Broad Institute Genome Sequencing Platform"/>
            <person name="Russ C."/>
            <person name="Cuomo C."/>
            <person name="Burger G."/>
            <person name="Gray M.W."/>
            <person name="Holland P.W.H."/>
            <person name="King N."/>
            <person name="Lang F.B.F."/>
            <person name="Roger A.J."/>
            <person name="Ruiz-Trillo I."/>
            <person name="Young S.K."/>
            <person name="Zeng Q."/>
            <person name="Gargeya S."/>
            <person name="Fitzgerald M."/>
            <person name="Haas B."/>
            <person name="Abouelleil A."/>
            <person name="Alvarado L."/>
            <person name="Arachchi H.M."/>
            <person name="Berlin A."/>
            <person name="Chapman S.B."/>
            <person name="Gearin G."/>
            <person name="Goldberg J."/>
            <person name="Griggs A."/>
            <person name="Gujja S."/>
            <person name="Hansen M."/>
            <person name="Heiman D."/>
            <person name="Howarth C."/>
            <person name="Larimer J."/>
            <person name="Lui A."/>
            <person name="MacDonald P.J.P."/>
            <person name="McCowen C."/>
            <person name="Montmayeur A."/>
            <person name="Murphy C."/>
            <person name="Neiman D."/>
            <person name="Pearson M."/>
            <person name="Priest M."/>
            <person name="Roberts A."/>
            <person name="Saif S."/>
            <person name="Shea T."/>
            <person name="Sisk P."/>
            <person name="Stolte C."/>
            <person name="Sykes S."/>
            <person name="Wortman J."/>
            <person name="Nusbaum C."/>
            <person name="Birren B."/>
        </authorList>
    </citation>
    <scope>NUCLEOTIDE SEQUENCE [LARGE SCALE GENOMIC DNA]</scope>
    <source>
        <strain evidence="4 5">ATCC 38327</strain>
    </source>
</reference>
<proteinExistence type="predicted"/>
<dbReference type="InterPro" id="IPR015915">
    <property type="entry name" value="Kelch-typ_b-propeller"/>
</dbReference>
<feature type="chain" id="PRO_5005548262" evidence="3">
    <location>
        <begin position="32"/>
        <end position="572"/>
    </location>
</feature>
<keyword evidence="5" id="KW-1185">Reference proteome</keyword>
<feature type="signal peptide" evidence="3">
    <location>
        <begin position="1"/>
        <end position="31"/>
    </location>
</feature>
<evidence type="ECO:0000256" key="1">
    <source>
        <dbReference type="SAM" id="MobiDB-lite"/>
    </source>
</evidence>
<dbReference type="EMBL" id="GG745354">
    <property type="protein sequence ID" value="KNE67699.1"/>
    <property type="molecule type" value="Genomic_DNA"/>
</dbReference>
<sequence length="572" mass="61771">MMLGAMAVKQLLVCLLAALVTLLAVILPVQPGPMAVAFKFKITASQATWGSACAVVGSRLYAFGGTLGDTGTVAKTTTCGIYSIDLNCTITKGVATDLQEHGLLDSDYPDYGFRNQIAYVRQDEKVFLIGGRYNESVAEDLDGDFSVEDAYLFDTKTQTSTKPKTKVGIPYLPSVQASAAMYDKANAFISMFGGYKDKKLKEKNTLTVIQGSDGRVISSNVDTDEVTGRRVASVGRFNASHQVISGGTLKARKEGDVLDDQWLFTYQPAFLLTRLPRSMSVARYQHRTVGYKNRYLIHVGGMSPTKTYALVEYVDLKSNEVKIGTIDNPSMGPKSLSSGCMHMENDVIVYMGGFEPAIEGKKDSDVLAALVNLLQVQVNYSDGTLKFHWVTGTGVIATPPVNGTVTEPKDQETSEINPVAVGVGVGAAVVAVAVGVVWLLVKRGRSREPDDEHLDRPSVPMHEQPGDCDLDPYRSAQGPAAVPTMLPADRSHLSPNENGLILATQDPYKNTGTVRDNRPAPLARASPDQRLRSPDPQPSSTGDDHSLLLPAQRNLLDPPYSPMAPTSPLQRC</sequence>
<feature type="region of interest" description="Disordered" evidence="1">
    <location>
        <begin position="445"/>
        <end position="572"/>
    </location>
</feature>
<dbReference type="VEuPathDB" id="FungiDB:AMAG_12433"/>
<gene>
    <name evidence="4" type="ORF">AMAG_12433</name>
</gene>
<feature type="compositionally biased region" description="Basic and acidic residues" evidence="1">
    <location>
        <begin position="446"/>
        <end position="456"/>
    </location>
</feature>
<evidence type="ECO:0000313" key="5">
    <source>
        <dbReference type="Proteomes" id="UP000054350"/>
    </source>
</evidence>
<feature type="transmembrane region" description="Helical" evidence="2">
    <location>
        <begin position="419"/>
        <end position="441"/>
    </location>
</feature>
<protein>
    <submittedName>
        <fullName evidence="4">Uncharacterized protein</fullName>
    </submittedName>
</protein>
<accession>A0A0L0SZE5</accession>
<dbReference type="InterPro" id="IPR011043">
    <property type="entry name" value="Gal_Oxase/kelch_b-propeller"/>
</dbReference>
<evidence type="ECO:0000313" key="4">
    <source>
        <dbReference type="EMBL" id="KNE67699.1"/>
    </source>
</evidence>
<keyword evidence="2" id="KW-0812">Transmembrane</keyword>
<keyword evidence="3" id="KW-0732">Signal</keyword>
<dbReference type="Gene3D" id="2.120.10.80">
    <property type="entry name" value="Kelch-type beta propeller"/>
    <property type="match status" value="1"/>
</dbReference>
<organism evidence="4 5">
    <name type="scientific">Allomyces macrogynus (strain ATCC 38327)</name>
    <name type="common">Allomyces javanicus var. macrogynus</name>
    <dbReference type="NCBI Taxonomy" id="578462"/>
    <lineage>
        <taxon>Eukaryota</taxon>
        <taxon>Fungi</taxon>
        <taxon>Fungi incertae sedis</taxon>
        <taxon>Blastocladiomycota</taxon>
        <taxon>Blastocladiomycetes</taxon>
        <taxon>Blastocladiales</taxon>
        <taxon>Blastocladiaceae</taxon>
        <taxon>Allomyces</taxon>
    </lineage>
</organism>
<dbReference type="Proteomes" id="UP000054350">
    <property type="component" value="Unassembled WGS sequence"/>
</dbReference>
<dbReference type="AlphaFoldDB" id="A0A0L0SZE5"/>
<keyword evidence="2" id="KW-0472">Membrane</keyword>
<keyword evidence="2" id="KW-1133">Transmembrane helix</keyword>
<reference evidence="5" key="2">
    <citation type="submission" date="2009-11" db="EMBL/GenBank/DDBJ databases">
        <title>The Genome Sequence of Allomyces macrogynus strain ATCC 38327.</title>
        <authorList>
            <consortium name="The Broad Institute Genome Sequencing Platform"/>
            <person name="Russ C."/>
            <person name="Cuomo C."/>
            <person name="Shea T."/>
            <person name="Young S.K."/>
            <person name="Zeng Q."/>
            <person name="Koehrsen M."/>
            <person name="Haas B."/>
            <person name="Borodovsky M."/>
            <person name="Guigo R."/>
            <person name="Alvarado L."/>
            <person name="Berlin A."/>
            <person name="Borenstein D."/>
            <person name="Chen Z."/>
            <person name="Engels R."/>
            <person name="Freedman E."/>
            <person name="Gellesch M."/>
            <person name="Goldberg J."/>
            <person name="Griggs A."/>
            <person name="Gujja S."/>
            <person name="Heiman D."/>
            <person name="Hepburn T."/>
            <person name="Howarth C."/>
            <person name="Jen D."/>
            <person name="Larson L."/>
            <person name="Lewis B."/>
            <person name="Mehta T."/>
            <person name="Park D."/>
            <person name="Pearson M."/>
            <person name="Roberts A."/>
            <person name="Saif S."/>
            <person name="Shenoy N."/>
            <person name="Sisk P."/>
            <person name="Stolte C."/>
            <person name="Sykes S."/>
            <person name="Walk T."/>
            <person name="White J."/>
            <person name="Yandava C."/>
            <person name="Burger G."/>
            <person name="Gray M.W."/>
            <person name="Holland P.W.H."/>
            <person name="King N."/>
            <person name="Lang F.B.F."/>
            <person name="Roger A.J."/>
            <person name="Ruiz-Trillo I."/>
            <person name="Lander E."/>
            <person name="Nusbaum C."/>
        </authorList>
    </citation>
    <scope>NUCLEOTIDE SEQUENCE [LARGE SCALE GENOMIC DNA]</scope>
    <source>
        <strain evidence="5">ATCC 38327</strain>
    </source>
</reference>
<evidence type="ECO:0000256" key="2">
    <source>
        <dbReference type="SAM" id="Phobius"/>
    </source>
</evidence>
<dbReference type="SUPFAM" id="SSF50965">
    <property type="entry name" value="Galactose oxidase, central domain"/>
    <property type="match status" value="1"/>
</dbReference>
<dbReference type="OrthoDB" id="45365at2759"/>
<name>A0A0L0SZE5_ALLM3</name>